<gene>
    <name evidence="2" type="ORF">FRY98_01150</name>
</gene>
<reference evidence="2 3" key="1">
    <citation type="submission" date="2019-08" db="EMBL/GenBank/DDBJ databases">
        <title>Genome sequencing of Paenibacillus faecis DSM 23593(T).</title>
        <authorList>
            <person name="Kook J.-K."/>
            <person name="Park S.-N."/>
            <person name="Lim Y.K."/>
        </authorList>
    </citation>
    <scope>NUCLEOTIDE SEQUENCE [LARGE SCALE GENOMIC DNA]</scope>
    <source>
        <strain evidence="2 3">DSM 23593</strain>
    </source>
</reference>
<feature type="region of interest" description="Disordered" evidence="1">
    <location>
        <begin position="63"/>
        <end position="151"/>
    </location>
</feature>
<dbReference type="EMBL" id="VSDO01000001">
    <property type="protein sequence ID" value="TYA14326.1"/>
    <property type="molecule type" value="Genomic_DNA"/>
</dbReference>
<dbReference type="RefSeq" id="WP_148449812.1">
    <property type="nucleotide sequence ID" value="NZ_VSDO01000001.1"/>
</dbReference>
<dbReference type="OrthoDB" id="2680673at2"/>
<organism evidence="2 3">
    <name type="scientific">Paenibacillus faecis</name>
    <dbReference type="NCBI Taxonomy" id="862114"/>
    <lineage>
        <taxon>Bacteria</taxon>
        <taxon>Bacillati</taxon>
        <taxon>Bacillota</taxon>
        <taxon>Bacilli</taxon>
        <taxon>Bacillales</taxon>
        <taxon>Paenibacillaceae</taxon>
        <taxon>Paenibacillus</taxon>
    </lineage>
</organism>
<name>A0A5D0CWK8_9BACL</name>
<dbReference type="Gene3D" id="3.30.1490.480">
    <property type="entry name" value="Endolytic murein transglycosylase"/>
    <property type="match status" value="1"/>
</dbReference>
<comment type="caution">
    <text evidence="2">The sequence shown here is derived from an EMBL/GenBank/DDBJ whole genome shotgun (WGS) entry which is preliminary data.</text>
</comment>
<feature type="compositionally biased region" description="Polar residues" evidence="1">
    <location>
        <begin position="99"/>
        <end position="108"/>
    </location>
</feature>
<sequence length="208" mass="21893">MIRNRQFMMGLGAGLIAGALLLQLMMIGQGTGKLRTKAEVEQAAALLNLKVVEADQELLTEEEWKAKGEGEGTAGEQQADSPKQPKTPNAPGTPEQPVQPETSKTPETSKAPEASKPPGETAAPKTETPVKPQAPQKTTVTYKISSGSTLSGVAEGLEKSGVIADKTAFLKEAKSKKINTKIRTGTFTFEPGEEIGSIISKITAPPAK</sequence>
<accession>A0A5D0CWK8</accession>
<feature type="compositionally biased region" description="Polar residues" evidence="1">
    <location>
        <begin position="135"/>
        <end position="151"/>
    </location>
</feature>
<keyword evidence="3" id="KW-1185">Reference proteome</keyword>
<dbReference type="AlphaFoldDB" id="A0A5D0CWK8"/>
<dbReference type="Proteomes" id="UP000325218">
    <property type="component" value="Unassembled WGS sequence"/>
</dbReference>
<evidence type="ECO:0008006" key="4">
    <source>
        <dbReference type="Google" id="ProtNLM"/>
    </source>
</evidence>
<feature type="compositionally biased region" description="Polar residues" evidence="1">
    <location>
        <begin position="78"/>
        <end position="87"/>
    </location>
</feature>
<evidence type="ECO:0000256" key="1">
    <source>
        <dbReference type="SAM" id="MobiDB-lite"/>
    </source>
</evidence>
<evidence type="ECO:0000313" key="2">
    <source>
        <dbReference type="EMBL" id="TYA14326.1"/>
    </source>
</evidence>
<evidence type="ECO:0000313" key="3">
    <source>
        <dbReference type="Proteomes" id="UP000325218"/>
    </source>
</evidence>
<protein>
    <recommendedName>
        <fullName evidence="4">Endolytic transglycosylase MltG</fullName>
    </recommendedName>
</protein>
<proteinExistence type="predicted"/>